<accession>A0AAV5JDQ0</accession>
<gene>
    <name evidence="1" type="ORF">SLEP1_g20551</name>
</gene>
<keyword evidence="2" id="KW-1185">Reference proteome</keyword>
<protein>
    <submittedName>
        <fullName evidence="1">Uncharacterized protein</fullName>
    </submittedName>
</protein>
<comment type="caution">
    <text evidence="1">The sequence shown here is derived from an EMBL/GenBank/DDBJ whole genome shotgun (WGS) entry which is preliminary data.</text>
</comment>
<dbReference type="Proteomes" id="UP001054252">
    <property type="component" value="Unassembled WGS sequence"/>
</dbReference>
<evidence type="ECO:0000313" key="1">
    <source>
        <dbReference type="EMBL" id="GKV08985.1"/>
    </source>
</evidence>
<proteinExistence type="predicted"/>
<evidence type="ECO:0000313" key="2">
    <source>
        <dbReference type="Proteomes" id="UP001054252"/>
    </source>
</evidence>
<name>A0AAV5JDQ0_9ROSI</name>
<organism evidence="1 2">
    <name type="scientific">Rubroshorea leprosula</name>
    <dbReference type="NCBI Taxonomy" id="152421"/>
    <lineage>
        <taxon>Eukaryota</taxon>
        <taxon>Viridiplantae</taxon>
        <taxon>Streptophyta</taxon>
        <taxon>Embryophyta</taxon>
        <taxon>Tracheophyta</taxon>
        <taxon>Spermatophyta</taxon>
        <taxon>Magnoliopsida</taxon>
        <taxon>eudicotyledons</taxon>
        <taxon>Gunneridae</taxon>
        <taxon>Pentapetalae</taxon>
        <taxon>rosids</taxon>
        <taxon>malvids</taxon>
        <taxon>Malvales</taxon>
        <taxon>Dipterocarpaceae</taxon>
        <taxon>Rubroshorea</taxon>
    </lineage>
</organism>
<dbReference type="EMBL" id="BPVZ01000029">
    <property type="protein sequence ID" value="GKV08985.1"/>
    <property type="molecule type" value="Genomic_DNA"/>
</dbReference>
<reference evidence="1 2" key="1">
    <citation type="journal article" date="2021" name="Commun. Biol.">
        <title>The genome of Shorea leprosula (Dipterocarpaceae) highlights the ecological relevance of drought in aseasonal tropical rainforests.</title>
        <authorList>
            <person name="Ng K.K.S."/>
            <person name="Kobayashi M.J."/>
            <person name="Fawcett J.A."/>
            <person name="Hatakeyama M."/>
            <person name="Paape T."/>
            <person name="Ng C.H."/>
            <person name="Ang C.C."/>
            <person name="Tnah L.H."/>
            <person name="Lee C.T."/>
            <person name="Nishiyama T."/>
            <person name="Sese J."/>
            <person name="O'Brien M.J."/>
            <person name="Copetti D."/>
            <person name="Mohd Noor M.I."/>
            <person name="Ong R.C."/>
            <person name="Putra M."/>
            <person name="Sireger I.Z."/>
            <person name="Indrioko S."/>
            <person name="Kosugi Y."/>
            <person name="Izuno A."/>
            <person name="Isagi Y."/>
            <person name="Lee S.L."/>
            <person name="Shimizu K.K."/>
        </authorList>
    </citation>
    <scope>NUCLEOTIDE SEQUENCE [LARGE SCALE GENOMIC DNA]</scope>
    <source>
        <strain evidence="1">214</strain>
    </source>
</reference>
<sequence>MLPPMVKMLVMTYEVPCLFVGIVCIKRHGNIGAYSLQLKVGCFQLSSTLNHLRYGKVSS</sequence>
<dbReference type="AlphaFoldDB" id="A0AAV5JDQ0"/>